<dbReference type="Proteomes" id="UP000299102">
    <property type="component" value="Unassembled WGS sequence"/>
</dbReference>
<feature type="region of interest" description="Disordered" evidence="1">
    <location>
        <begin position="252"/>
        <end position="271"/>
    </location>
</feature>
<evidence type="ECO:0000313" key="2">
    <source>
        <dbReference type="EMBL" id="GBP56795.1"/>
    </source>
</evidence>
<organism evidence="2 3">
    <name type="scientific">Eumeta variegata</name>
    <name type="common">Bagworm moth</name>
    <name type="synonym">Eumeta japonica</name>
    <dbReference type="NCBI Taxonomy" id="151549"/>
    <lineage>
        <taxon>Eukaryota</taxon>
        <taxon>Metazoa</taxon>
        <taxon>Ecdysozoa</taxon>
        <taxon>Arthropoda</taxon>
        <taxon>Hexapoda</taxon>
        <taxon>Insecta</taxon>
        <taxon>Pterygota</taxon>
        <taxon>Neoptera</taxon>
        <taxon>Endopterygota</taxon>
        <taxon>Lepidoptera</taxon>
        <taxon>Glossata</taxon>
        <taxon>Ditrysia</taxon>
        <taxon>Tineoidea</taxon>
        <taxon>Psychidae</taxon>
        <taxon>Oiketicinae</taxon>
        <taxon>Eumeta</taxon>
    </lineage>
</organism>
<dbReference type="EMBL" id="BGZK01000701">
    <property type="protein sequence ID" value="GBP56795.1"/>
    <property type="molecule type" value="Genomic_DNA"/>
</dbReference>
<sequence>MRNSGERARLMTTRQGAGGGSIAPAVRVVLTAERDFCRYVIRLVSIRGVFPSSEISNESVSADISLFPLLITAGPAGGPPKCAGFRRRRDSVYKKALSFDKRRTPSAYRTASRRSNAAGAARARRGRAGRRCGRGNKRVPAPAVRRRRRAIRVPIYKLKRCAPSGYFPVTSGRPARLANESRRMHDARRDYGARATLPGAPVFVAGAVSEHEPNLHFLPVMDGCCVAHKKHQPDENARDHYLCINLSRLRKRSRGRDARPPRPPPPRPRSHDALFIAAVIRSVFERSVKVYECSELAADFTSTLDPGGAGRAAAAALPPRRGPALYISPQTANRISRGSGLPFFFRLNSAYTVRRACVVDANRKSNKRGQFVNWTTETQTAVAARPPGDGGREQDRRRPSLEDGASIARGRRTLSLGRATFAWWLKLRLVTGACSFIQTSPVREV</sequence>
<dbReference type="AlphaFoldDB" id="A0A4C1X3H8"/>
<reference evidence="2 3" key="1">
    <citation type="journal article" date="2019" name="Commun. Biol.">
        <title>The bagworm genome reveals a unique fibroin gene that provides high tensile strength.</title>
        <authorList>
            <person name="Kono N."/>
            <person name="Nakamura H."/>
            <person name="Ohtoshi R."/>
            <person name="Tomita M."/>
            <person name="Numata K."/>
            <person name="Arakawa K."/>
        </authorList>
    </citation>
    <scope>NUCLEOTIDE SEQUENCE [LARGE SCALE GENOMIC DNA]</scope>
</reference>
<feature type="region of interest" description="Disordered" evidence="1">
    <location>
        <begin position="380"/>
        <end position="404"/>
    </location>
</feature>
<accession>A0A4C1X3H8</accession>
<gene>
    <name evidence="2" type="ORF">EVAR_91447_1</name>
</gene>
<protein>
    <submittedName>
        <fullName evidence="2">Uncharacterized protein</fullName>
    </submittedName>
</protein>
<feature type="compositionally biased region" description="Basic residues" evidence="1">
    <location>
        <begin position="122"/>
        <end position="137"/>
    </location>
</feature>
<evidence type="ECO:0000256" key="1">
    <source>
        <dbReference type="SAM" id="MobiDB-lite"/>
    </source>
</evidence>
<proteinExistence type="predicted"/>
<feature type="region of interest" description="Disordered" evidence="1">
    <location>
        <begin position="103"/>
        <end position="143"/>
    </location>
</feature>
<comment type="caution">
    <text evidence="2">The sequence shown here is derived from an EMBL/GenBank/DDBJ whole genome shotgun (WGS) entry which is preliminary data.</text>
</comment>
<feature type="compositionally biased region" description="Basic and acidic residues" evidence="1">
    <location>
        <begin position="390"/>
        <end position="401"/>
    </location>
</feature>
<name>A0A4C1X3H8_EUMVA</name>
<keyword evidence="3" id="KW-1185">Reference proteome</keyword>
<evidence type="ECO:0000313" key="3">
    <source>
        <dbReference type="Proteomes" id="UP000299102"/>
    </source>
</evidence>